<reference evidence="2" key="2">
    <citation type="submission" date="2011-01" db="EMBL/GenBank/DDBJ databases">
        <title>The Non-contiguous Finished genome of Clostridium papyrosolvens.</title>
        <authorList>
            <person name="Lucas S."/>
            <person name="Copeland A."/>
            <person name="Lapidus A."/>
            <person name="Cheng J.-F."/>
            <person name="Goodwin L."/>
            <person name="Pitluck S."/>
            <person name="Misra M."/>
            <person name="Chertkov O."/>
            <person name="Detter J.C."/>
            <person name="Han C."/>
            <person name="Tapia R."/>
            <person name="Land M."/>
            <person name="Hauser L."/>
            <person name="Kyrpides N."/>
            <person name="Ivanova N."/>
            <person name="Pagani I."/>
            <person name="Mouttaki H."/>
            <person name="He Z."/>
            <person name="Zhou J."/>
            <person name="Hemme C.L."/>
            <person name="Woyke T."/>
        </authorList>
    </citation>
    <scope>NUCLEOTIDE SEQUENCE [LARGE SCALE GENOMIC DNA]</scope>
    <source>
        <strain evidence="2">DSM 2782</strain>
    </source>
</reference>
<dbReference type="Proteomes" id="UP000003860">
    <property type="component" value="Unassembled WGS sequence"/>
</dbReference>
<evidence type="ECO:0000313" key="2">
    <source>
        <dbReference type="EMBL" id="EGD46580.1"/>
    </source>
</evidence>
<name>F1TFW1_9FIRM</name>
<comment type="caution">
    <text evidence="2">The sequence shown here is derived from an EMBL/GenBank/DDBJ whole genome shotgun (WGS) entry which is preliminary data.</text>
</comment>
<proteinExistence type="predicted"/>
<accession>F1TFW1</accession>
<keyword evidence="3" id="KW-1185">Reference proteome</keyword>
<feature type="transmembrane region" description="Helical" evidence="1">
    <location>
        <begin position="45"/>
        <end position="62"/>
    </location>
</feature>
<evidence type="ECO:0000256" key="1">
    <source>
        <dbReference type="SAM" id="Phobius"/>
    </source>
</evidence>
<dbReference type="EMBL" id="ACXX02000012">
    <property type="protein sequence ID" value="EGD46580.1"/>
    <property type="molecule type" value="Genomic_DNA"/>
</dbReference>
<evidence type="ECO:0008006" key="4">
    <source>
        <dbReference type="Google" id="ProtNLM"/>
    </source>
</evidence>
<dbReference type="AlphaFoldDB" id="F1TFW1"/>
<evidence type="ECO:0000313" key="3">
    <source>
        <dbReference type="Proteomes" id="UP000003860"/>
    </source>
</evidence>
<reference evidence="2" key="1">
    <citation type="submission" date="2009-07" db="EMBL/GenBank/DDBJ databases">
        <authorList>
            <consortium name="US DOE Joint Genome Institute (JGI-PGF)"/>
            <person name="Lucas S."/>
            <person name="Copeland A."/>
            <person name="Lapidus A."/>
            <person name="Glavina del Rio T."/>
            <person name="Tice H."/>
            <person name="Bruce D."/>
            <person name="Goodwin L."/>
            <person name="Pitluck S."/>
            <person name="Larimer F."/>
            <person name="Land M.L."/>
            <person name="Mouttaki H."/>
            <person name="He Z."/>
            <person name="Zhou J."/>
            <person name="Hemme C.L."/>
        </authorList>
    </citation>
    <scope>NUCLEOTIDE SEQUENCE [LARGE SCALE GENOMIC DNA]</scope>
    <source>
        <strain evidence="2">DSM 2782</strain>
    </source>
</reference>
<keyword evidence="1" id="KW-1133">Transmembrane helix</keyword>
<feature type="transmembrane region" description="Helical" evidence="1">
    <location>
        <begin position="74"/>
        <end position="96"/>
    </location>
</feature>
<sequence length="100" mass="11568">MFKCPHCNQRTISLRTKLSLRPKKLFVPRNTVICTSCKKTVSVPYWSIIIEMCCFLAFIITASNYIDYRNIIDVALAITFVFTIHLATNLLLVPLVKWDE</sequence>
<gene>
    <name evidence="2" type="ORF">Cpap_0960</name>
</gene>
<organism evidence="2 3">
    <name type="scientific">Ruminiclostridium papyrosolvens DSM 2782</name>
    <dbReference type="NCBI Taxonomy" id="588581"/>
    <lineage>
        <taxon>Bacteria</taxon>
        <taxon>Bacillati</taxon>
        <taxon>Bacillota</taxon>
        <taxon>Clostridia</taxon>
        <taxon>Eubacteriales</taxon>
        <taxon>Oscillospiraceae</taxon>
        <taxon>Ruminiclostridium</taxon>
    </lineage>
</organism>
<keyword evidence="1" id="KW-0472">Membrane</keyword>
<keyword evidence="1" id="KW-0812">Transmembrane</keyword>
<protein>
    <recommendedName>
        <fullName evidence="4">Cxxc_20_cxxc protein</fullName>
    </recommendedName>
</protein>